<keyword evidence="2" id="KW-1185">Reference proteome</keyword>
<gene>
    <name evidence="1" type="ORF">NFI99_15955</name>
</gene>
<dbReference type="Proteomes" id="UP001056386">
    <property type="component" value="Chromosome 1"/>
</dbReference>
<sequence length="98" mass="10627">MSNNMKHNNGTIGASMAVDRHADAHTLSMFRGRFHSGLTERERAEARAAIDNAMQSVGQVLEVSLQAMGNLRVAQAALVLYDDGPPPPSELGEPRKTR</sequence>
<reference evidence="1" key="1">
    <citation type="submission" date="2022-06" db="EMBL/GenBank/DDBJ databases">
        <title>Draft genome sequence of Burkholderia glumae strain GR20004 isolated from rice panicle showing bacterial panicle blight.</title>
        <authorList>
            <person name="Choi S.Y."/>
            <person name="Lee Y.H."/>
        </authorList>
    </citation>
    <scope>NUCLEOTIDE SEQUENCE</scope>
    <source>
        <strain evidence="1">GR20004</strain>
    </source>
</reference>
<organism evidence="1 2">
    <name type="scientific">Burkholderia glumae</name>
    <name type="common">Pseudomonas glumae</name>
    <dbReference type="NCBI Taxonomy" id="337"/>
    <lineage>
        <taxon>Bacteria</taxon>
        <taxon>Pseudomonadati</taxon>
        <taxon>Pseudomonadota</taxon>
        <taxon>Betaproteobacteria</taxon>
        <taxon>Burkholderiales</taxon>
        <taxon>Burkholderiaceae</taxon>
        <taxon>Burkholderia</taxon>
    </lineage>
</organism>
<name>A0ABY5BK55_BURGL</name>
<dbReference type="EMBL" id="CP099587">
    <property type="protein sequence ID" value="USS46409.1"/>
    <property type="molecule type" value="Genomic_DNA"/>
</dbReference>
<evidence type="ECO:0000313" key="1">
    <source>
        <dbReference type="EMBL" id="USS46409.1"/>
    </source>
</evidence>
<proteinExistence type="predicted"/>
<dbReference type="RefSeq" id="WP_252836861.1">
    <property type="nucleotide sequence ID" value="NZ_CP033666.1"/>
</dbReference>
<accession>A0ABY5BK55</accession>
<evidence type="ECO:0000313" key="2">
    <source>
        <dbReference type="Proteomes" id="UP001056386"/>
    </source>
</evidence>
<protein>
    <submittedName>
        <fullName evidence="1">Uncharacterized protein</fullName>
    </submittedName>
</protein>